<evidence type="ECO:0000256" key="4">
    <source>
        <dbReference type="ARBA" id="ARBA00022801"/>
    </source>
</evidence>
<keyword evidence="4" id="KW-0378">Hydrolase</keyword>
<evidence type="ECO:0000256" key="1">
    <source>
        <dbReference type="ARBA" id="ARBA00022670"/>
    </source>
</evidence>
<keyword evidence="2 6" id="KW-0732">Signal</keyword>
<evidence type="ECO:0000259" key="7">
    <source>
        <dbReference type="PROSITE" id="PS50106"/>
    </source>
</evidence>
<keyword evidence="9" id="KW-1185">Reference proteome</keyword>
<evidence type="ECO:0000313" key="9">
    <source>
        <dbReference type="Proteomes" id="UP001156882"/>
    </source>
</evidence>
<comment type="caution">
    <text evidence="8">The sequence shown here is derived from an EMBL/GenBank/DDBJ whole genome shotgun (WGS) entry which is preliminary data.</text>
</comment>
<keyword evidence="3" id="KW-0677">Repeat</keyword>
<dbReference type="Gene3D" id="2.40.10.120">
    <property type="match status" value="1"/>
</dbReference>
<gene>
    <name evidence="8" type="ORF">GCM10007874_39320</name>
</gene>
<dbReference type="PANTHER" id="PTHR43343">
    <property type="entry name" value="PEPTIDASE S12"/>
    <property type="match status" value="1"/>
</dbReference>
<evidence type="ECO:0000256" key="6">
    <source>
        <dbReference type="SAM" id="SignalP"/>
    </source>
</evidence>
<dbReference type="GO" id="GO:0006508">
    <property type="term" value="P:proteolysis"/>
    <property type="evidence" value="ECO:0007669"/>
    <property type="project" value="UniProtKB-KW"/>
</dbReference>
<feature type="signal peptide" evidence="6">
    <location>
        <begin position="1"/>
        <end position="26"/>
    </location>
</feature>
<dbReference type="InterPro" id="IPR051201">
    <property type="entry name" value="Chloro_Bact_Ser_Proteases"/>
</dbReference>
<dbReference type="PROSITE" id="PS50106">
    <property type="entry name" value="PDZ"/>
    <property type="match status" value="1"/>
</dbReference>
<dbReference type="InterPro" id="IPR001940">
    <property type="entry name" value="Peptidase_S1C"/>
</dbReference>
<evidence type="ECO:0000256" key="2">
    <source>
        <dbReference type="ARBA" id="ARBA00022729"/>
    </source>
</evidence>
<dbReference type="InterPro" id="IPR011782">
    <property type="entry name" value="Pept_S1C_Do"/>
</dbReference>
<dbReference type="RefSeq" id="WP_284313995.1">
    <property type="nucleotide sequence ID" value="NZ_BSPC01000037.1"/>
</dbReference>
<evidence type="ECO:0000256" key="5">
    <source>
        <dbReference type="ARBA" id="ARBA00022825"/>
    </source>
</evidence>
<dbReference type="NCBIfam" id="TIGR02037">
    <property type="entry name" value="degP_htrA_DO"/>
    <property type="match status" value="1"/>
</dbReference>
<dbReference type="GO" id="GO:0008233">
    <property type="term" value="F:peptidase activity"/>
    <property type="evidence" value="ECO:0007669"/>
    <property type="project" value="UniProtKB-KW"/>
</dbReference>
<dbReference type="InterPro" id="IPR009003">
    <property type="entry name" value="Peptidase_S1_PA"/>
</dbReference>
<evidence type="ECO:0000256" key="3">
    <source>
        <dbReference type="ARBA" id="ARBA00022737"/>
    </source>
</evidence>
<keyword evidence="5" id="KW-0720">Serine protease</keyword>
<organism evidence="8 9">
    <name type="scientific">Labrys miyagiensis</name>
    <dbReference type="NCBI Taxonomy" id="346912"/>
    <lineage>
        <taxon>Bacteria</taxon>
        <taxon>Pseudomonadati</taxon>
        <taxon>Pseudomonadota</taxon>
        <taxon>Alphaproteobacteria</taxon>
        <taxon>Hyphomicrobiales</taxon>
        <taxon>Xanthobacteraceae</taxon>
        <taxon>Labrys</taxon>
    </lineage>
</organism>
<dbReference type="InterPro" id="IPR001478">
    <property type="entry name" value="PDZ"/>
</dbReference>
<proteinExistence type="predicted"/>
<dbReference type="InterPro" id="IPR036034">
    <property type="entry name" value="PDZ_sf"/>
</dbReference>
<dbReference type="SUPFAM" id="SSF50494">
    <property type="entry name" value="Trypsin-like serine proteases"/>
    <property type="match status" value="1"/>
</dbReference>
<dbReference type="SUPFAM" id="SSF50156">
    <property type="entry name" value="PDZ domain-like"/>
    <property type="match status" value="2"/>
</dbReference>
<dbReference type="PRINTS" id="PR00834">
    <property type="entry name" value="PROTEASES2C"/>
</dbReference>
<dbReference type="Gene3D" id="2.30.42.10">
    <property type="match status" value="2"/>
</dbReference>
<keyword evidence="1 8" id="KW-0645">Protease</keyword>
<feature type="domain" description="PDZ" evidence="7">
    <location>
        <begin position="288"/>
        <end position="353"/>
    </location>
</feature>
<feature type="chain" id="PRO_5045984875" evidence="6">
    <location>
        <begin position="27"/>
        <end position="470"/>
    </location>
</feature>
<reference evidence="9" key="1">
    <citation type="journal article" date="2019" name="Int. J. Syst. Evol. Microbiol.">
        <title>The Global Catalogue of Microorganisms (GCM) 10K type strain sequencing project: providing services to taxonomists for standard genome sequencing and annotation.</title>
        <authorList>
            <consortium name="The Broad Institute Genomics Platform"/>
            <consortium name="The Broad Institute Genome Sequencing Center for Infectious Disease"/>
            <person name="Wu L."/>
            <person name="Ma J."/>
        </authorList>
    </citation>
    <scope>NUCLEOTIDE SEQUENCE [LARGE SCALE GENOMIC DNA]</scope>
    <source>
        <strain evidence="9">NBRC 101365</strain>
    </source>
</reference>
<accession>A0ABQ6CL58</accession>
<dbReference type="Pfam" id="PF13365">
    <property type="entry name" value="Trypsin_2"/>
    <property type="match status" value="1"/>
</dbReference>
<sequence length="470" mass="49264">MQLRTFAMAIRMTALIGATIFAPVTAAEDVPPAPPPSQSLAPLVERTAPSVVNIFAQKVIRNRSATRYLDGSAFWRLFRDTLLFGYGQDRFESSLGSGVIVAANGVIVTNYHVVEGASGILVALPGGQAHSAEVLVSDQHTDLAVLRIDAGGAALPSIEFGDSDRLKAGDRVIAIGNPFGLGQTVTSGIVSATARTSFGVGDFRFFIQTDAAINPGNSGGALIAMDGTLVGINTAIYSTSGGSQGLGFAIPSNMARGMVDSAVKGKPLVRPWIGISSRTILPQIAELLGLSSLHGVLVTDVFKGGPADNAGLQQGDVILAVDEFPIDDPQALRYRIATREAGSTVQLTLERGGDFHKVSVSLQRPPNEPPSNDTWMPNLSPLRGARVASLSPAFADEIGVDSGISGIVVLDARVGAGAYRLGLRKGDIIRGIDGRPVRTVDDLLAFRTTPFKSSRVTLERAGSVLTISWN</sequence>
<dbReference type="EMBL" id="BSPC01000037">
    <property type="protein sequence ID" value="GLS20915.1"/>
    <property type="molecule type" value="Genomic_DNA"/>
</dbReference>
<dbReference type="Proteomes" id="UP001156882">
    <property type="component" value="Unassembled WGS sequence"/>
</dbReference>
<dbReference type="SMART" id="SM00228">
    <property type="entry name" value="PDZ"/>
    <property type="match status" value="2"/>
</dbReference>
<name>A0ABQ6CL58_9HYPH</name>
<dbReference type="PANTHER" id="PTHR43343:SF3">
    <property type="entry name" value="PROTEASE DO-LIKE 8, CHLOROPLASTIC"/>
    <property type="match status" value="1"/>
</dbReference>
<dbReference type="Pfam" id="PF13180">
    <property type="entry name" value="PDZ_2"/>
    <property type="match status" value="1"/>
</dbReference>
<evidence type="ECO:0000313" key="8">
    <source>
        <dbReference type="EMBL" id="GLS20915.1"/>
    </source>
</evidence>
<protein>
    <submittedName>
        <fullName evidence="8">Serine protease</fullName>
    </submittedName>
</protein>